<dbReference type="EMBL" id="VDLU01000005">
    <property type="protein sequence ID" value="TNJ26521.1"/>
    <property type="molecule type" value="Genomic_DNA"/>
</dbReference>
<feature type="region of interest" description="Disordered" evidence="2">
    <location>
        <begin position="950"/>
        <end position="1001"/>
    </location>
</feature>
<dbReference type="OrthoDB" id="6503940at2759"/>
<dbReference type="AlphaFoldDB" id="A0A4Z1T279"/>
<comment type="caution">
    <text evidence="3">The sequence shown here is derived from an EMBL/GenBank/DDBJ whole genome shotgun (WGS) entry which is preliminary data.</text>
</comment>
<reference evidence="3 4" key="1">
    <citation type="submission" date="2019-05" db="EMBL/GenBank/DDBJ databases">
        <title>The compact genome of Giardia muris reveals important steps in the evolution of intestinal protozoan parasites.</title>
        <authorList>
            <person name="Xu F."/>
            <person name="Jimenez-Gonzalez A."/>
            <person name="Einarsson E."/>
            <person name="Astvaldsson A."/>
            <person name="Peirasmaki D."/>
            <person name="Eckmann L."/>
            <person name="Andersson J.O."/>
            <person name="Svard S.G."/>
            <person name="Jerlstrom-Hultqvist J."/>
        </authorList>
    </citation>
    <scope>NUCLEOTIDE SEQUENCE [LARGE SCALE GENOMIC DNA]</scope>
    <source>
        <strain evidence="3 4">Roberts-Thomson</strain>
    </source>
</reference>
<gene>
    <name evidence="3" type="ORF">GMRT_10488</name>
</gene>
<evidence type="ECO:0000313" key="4">
    <source>
        <dbReference type="Proteomes" id="UP000315496"/>
    </source>
</evidence>
<sequence length="1001" mass="111496">MEQQVCGRARALIDTGDSQGALKLLTNFVESQKVLTHKASGSRAPTAPFPAVMRLLTELAVKERATTAVRQAYNQYRYLFAWTVPSTVEDVFYDLLANVKQVVADIDGDFDVRKLDVTDQQGNPIPIFSSHVTFADPDCQRIAYVFGAFRMILDVLRGSSLVQLYHDVIDSFCLFCGRFERLLEFQLVVERIVGCFAEPKSEAIVTPEILALLQDAKVTGETDSQVGGDAPISEPDHPGVLAVKCRLICVPYCRAFSFLPLAHRLLEDAARDIHKLRRQISDTLSPLEAPTEYSDDETVLSKVVEERFLSRDSNGELSLSVEPEIIETQVCAPPVDIWTTYRVAEKVPLNFSSVTTPATTLSMSTPPTSLGFAKEVGATTGTTSSRFGETPLSSEAYLSLTLYHLQLAMSVLEAGGFTLAAALCRYKTLKLSTILSDETRRYMLNGTICACLSLRALPQPAELDAHSIRLAGLSFSTPSTLVTVPACAPTVTAIVAAREVTLTAQLRTICLEHSHAFRHLPKRPLDELSFVPENASLGERMLQDLLAYHDDVFPSVRALAECLRWRVDDSKASLAEAAKQLIALATEDNASESSARLHRALVCHTISQHFMAVVMDPSSLETETVTLAALQDVLKPISEGKFANPELFAPAELLRLAKTVFSRGLVSGRYSYKERAFTIDLAASRAALGIVVTADKYVDTATKTPPSLSSELCLKLRAQALRDHHFALKARLQRVLDAKAQMRRELQRYRTELLEREQRDAELNARVTKEQSAAYRAAEIHSTQVKMAQQFIERVAVQMHDDELIAFFNEIDVASLESPYDDIKRRHASFEKHRAEVRVQHGIKAANMAELTLRALRLHATPELRRLDQEEAEVLEARLRELYAAGLKQQSEDHVTAQRERRHYAELIGLADFVAEYRADCEAAYQEQYSQWRNRRAAVLSEIEAEKKREQEKVVAARDDFRNRLRSKNSARPEPSAPTEPVSAPAPPASKGKYVPPHQRQ</sequence>
<feature type="coiled-coil region" evidence="1">
    <location>
        <begin position="732"/>
        <end position="759"/>
    </location>
</feature>
<feature type="compositionally biased region" description="Basic and acidic residues" evidence="2">
    <location>
        <begin position="950"/>
        <end position="963"/>
    </location>
</feature>
<evidence type="ECO:0000313" key="3">
    <source>
        <dbReference type="EMBL" id="TNJ26521.1"/>
    </source>
</evidence>
<accession>A0A4Z1T279</accession>
<evidence type="ECO:0000256" key="2">
    <source>
        <dbReference type="SAM" id="MobiDB-lite"/>
    </source>
</evidence>
<evidence type="ECO:0000256" key="1">
    <source>
        <dbReference type="SAM" id="Coils"/>
    </source>
</evidence>
<protein>
    <submittedName>
        <fullName evidence="3">Uncharacterized protein</fullName>
    </submittedName>
</protein>
<dbReference type="VEuPathDB" id="GiardiaDB:GMRT_10488"/>
<proteinExistence type="predicted"/>
<organism evidence="3 4">
    <name type="scientific">Giardia muris</name>
    <dbReference type="NCBI Taxonomy" id="5742"/>
    <lineage>
        <taxon>Eukaryota</taxon>
        <taxon>Metamonada</taxon>
        <taxon>Diplomonadida</taxon>
        <taxon>Hexamitidae</taxon>
        <taxon>Giardiinae</taxon>
        <taxon>Giardia</taxon>
    </lineage>
</organism>
<keyword evidence="1" id="KW-0175">Coiled coil</keyword>
<dbReference type="Proteomes" id="UP000315496">
    <property type="component" value="Chromosome 5"/>
</dbReference>
<keyword evidence="4" id="KW-1185">Reference proteome</keyword>
<name>A0A4Z1T279_GIAMU</name>